<protein>
    <submittedName>
        <fullName evidence="4">Acetyltransferase (GNAT) family protein</fullName>
    </submittedName>
</protein>
<dbReference type="RefSeq" id="WP_132244347.1">
    <property type="nucleotide sequence ID" value="NZ_SLZU01000005.1"/>
</dbReference>
<comment type="caution">
    <text evidence="4">The sequence shown here is derived from an EMBL/GenBank/DDBJ whole genome shotgun (WGS) entry which is preliminary data.</text>
</comment>
<sequence>MARLTEIRDASKRPGFPEALENALLADLRGSARQGINSRISLCVDAAQGQLGAGLEATTSYGWLHVNMLWVAAGCRRAGQGRALLEHAHALARDRGCHASWLDTSSAAARVFYERCGYDVFASLKNDPGQEPAEHTRWFLRCSLV</sequence>
<dbReference type="Proteomes" id="UP000295696">
    <property type="component" value="Unassembled WGS sequence"/>
</dbReference>
<name>A0A4R3JFF0_9RHOB</name>
<organism evidence="4 5">
    <name type="scientific">Primorskyibacter sedentarius</name>
    <dbReference type="NCBI Taxonomy" id="745311"/>
    <lineage>
        <taxon>Bacteria</taxon>
        <taxon>Pseudomonadati</taxon>
        <taxon>Pseudomonadota</taxon>
        <taxon>Alphaproteobacteria</taxon>
        <taxon>Rhodobacterales</taxon>
        <taxon>Roseobacteraceae</taxon>
        <taxon>Primorskyibacter</taxon>
    </lineage>
</organism>
<keyword evidence="5" id="KW-1185">Reference proteome</keyword>
<keyword evidence="2" id="KW-0012">Acyltransferase</keyword>
<gene>
    <name evidence="4" type="ORF">EDD52_105108</name>
</gene>
<dbReference type="InterPro" id="IPR000182">
    <property type="entry name" value="GNAT_dom"/>
</dbReference>
<dbReference type="InterPro" id="IPR050832">
    <property type="entry name" value="Bact_Acetyltransf"/>
</dbReference>
<evidence type="ECO:0000256" key="2">
    <source>
        <dbReference type="ARBA" id="ARBA00023315"/>
    </source>
</evidence>
<accession>A0A4R3JFF0</accession>
<keyword evidence="1 4" id="KW-0808">Transferase</keyword>
<dbReference type="CDD" id="cd04301">
    <property type="entry name" value="NAT_SF"/>
    <property type="match status" value="1"/>
</dbReference>
<dbReference type="Pfam" id="PF13508">
    <property type="entry name" value="Acetyltransf_7"/>
    <property type="match status" value="1"/>
</dbReference>
<evidence type="ECO:0000313" key="5">
    <source>
        <dbReference type="Proteomes" id="UP000295696"/>
    </source>
</evidence>
<dbReference type="PANTHER" id="PTHR43877">
    <property type="entry name" value="AMINOALKYLPHOSPHONATE N-ACETYLTRANSFERASE-RELATED-RELATED"/>
    <property type="match status" value="1"/>
</dbReference>
<dbReference type="InterPro" id="IPR016181">
    <property type="entry name" value="Acyl_CoA_acyltransferase"/>
</dbReference>
<dbReference type="SUPFAM" id="SSF55729">
    <property type="entry name" value="Acyl-CoA N-acyltransferases (Nat)"/>
    <property type="match status" value="1"/>
</dbReference>
<dbReference type="OrthoDB" id="9787920at2"/>
<dbReference type="EMBL" id="SLZU01000005">
    <property type="protein sequence ID" value="TCS64547.1"/>
    <property type="molecule type" value="Genomic_DNA"/>
</dbReference>
<dbReference type="AlphaFoldDB" id="A0A4R3JFF0"/>
<evidence type="ECO:0000313" key="4">
    <source>
        <dbReference type="EMBL" id="TCS64547.1"/>
    </source>
</evidence>
<dbReference type="GO" id="GO:0016747">
    <property type="term" value="F:acyltransferase activity, transferring groups other than amino-acyl groups"/>
    <property type="evidence" value="ECO:0007669"/>
    <property type="project" value="InterPro"/>
</dbReference>
<dbReference type="PANTHER" id="PTHR43877:SF2">
    <property type="entry name" value="AMINOALKYLPHOSPHONATE N-ACETYLTRANSFERASE-RELATED"/>
    <property type="match status" value="1"/>
</dbReference>
<reference evidence="4 5" key="1">
    <citation type="submission" date="2019-03" db="EMBL/GenBank/DDBJ databases">
        <title>Genomic Encyclopedia of Type Strains, Phase IV (KMG-IV): sequencing the most valuable type-strain genomes for metagenomic binning, comparative biology and taxonomic classification.</title>
        <authorList>
            <person name="Goeker M."/>
        </authorList>
    </citation>
    <scope>NUCLEOTIDE SEQUENCE [LARGE SCALE GENOMIC DNA]</scope>
    <source>
        <strain evidence="4 5">DSM 104836</strain>
    </source>
</reference>
<dbReference type="Gene3D" id="3.40.630.30">
    <property type="match status" value="1"/>
</dbReference>
<evidence type="ECO:0000256" key="1">
    <source>
        <dbReference type="ARBA" id="ARBA00022679"/>
    </source>
</evidence>
<dbReference type="PROSITE" id="PS51186">
    <property type="entry name" value="GNAT"/>
    <property type="match status" value="1"/>
</dbReference>
<feature type="domain" description="N-acetyltransferase" evidence="3">
    <location>
        <begin position="1"/>
        <end position="143"/>
    </location>
</feature>
<proteinExistence type="predicted"/>
<evidence type="ECO:0000259" key="3">
    <source>
        <dbReference type="PROSITE" id="PS51186"/>
    </source>
</evidence>